<dbReference type="Gene3D" id="3.40.50.300">
    <property type="entry name" value="P-loop containing nucleotide triphosphate hydrolases"/>
    <property type="match status" value="1"/>
</dbReference>
<reference evidence="1 2" key="1">
    <citation type="submission" date="2020-08" db="EMBL/GenBank/DDBJ databases">
        <title>Genomic Encyclopedia of Type Strains, Phase IV (KMG-IV): sequencing the most valuable type-strain genomes for metagenomic binning, comparative biology and taxonomic classification.</title>
        <authorList>
            <person name="Goeker M."/>
        </authorList>
    </citation>
    <scope>NUCLEOTIDE SEQUENCE [LARGE SCALE GENOMIC DNA]</scope>
    <source>
        <strain evidence="1 2">DSM 102850</strain>
    </source>
</reference>
<gene>
    <name evidence="1" type="ORF">GGQ59_001611</name>
</gene>
<protein>
    <recommendedName>
        <fullName evidence="3">Sulfotransferase</fullName>
    </recommendedName>
</protein>
<accession>A0A840I246</accession>
<dbReference type="SUPFAM" id="SSF52540">
    <property type="entry name" value="P-loop containing nucleoside triphosphate hydrolases"/>
    <property type="match status" value="1"/>
</dbReference>
<dbReference type="InterPro" id="IPR027417">
    <property type="entry name" value="P-loop_NTPase"/>
</dbReference>
<dbReference type="Pfam" id="PF13469">
    <property type="entry name" value="Sulfotransfer_3"/>
    <property type="match status" value="1"/>
</dbReference>
<organism evidence="1 2">
    <name type="scientific">Parvularcula dongshanensis</name>
    <dbReference type="NCBI Taxonomy" id="1173995"/>
    <lineage>
        <taxon>Bacteria</taxon>
        <taxon>Pseudomonadati</taxon>
        <taxon>Pseudomonadota</taxon>
        <taxon>Alphaproteobacteria</taxon>
        <taxon>Parvularculales</taxon>
        <taxon>Parvularculaceae</taxon>
        <taxon>Parvularcula</taxon>
    </lineage>
</organism>
<name>A0A840I246_9PROT</name>
<sequence length="200" mass="22261">MPENEGQFLQDVYPAAMVHGGVGRFAFSPQMHPLPPGPEEANSARERLLSCWSSWRVGDSPVLLEKSPPNLTKIAWLRTVFPGAAFILLARDPRAVAGATAKWRDASHTDLVYHWHVAYDAALDAIDQNDSIVLRYEDMVDDPDTVLTHIGSALGLPPRKHELQLEDRFATLSNQNAGYLNGLQPRCYGRGAWDRLGYEL</sequence>
<dbReference type="AlphaFoldDB" id="A0A840I246"/>
<evidence type="ECO:0000313" key="1">
    <source>
        <dbReference type="EMBL" id="MBB4659086.1"/>
    </source>
</evidence>
<comment type="caution">
    <text evidence="1">The sequence shown here is derived from an EMBL/GenBank/DDBJ whole genome shotgun (WGS) entry which is preliminary data.</text>
</comment>
<proteinExistence type="predicted"/>
<evidence type="ECO:0000313" key="2">
    <source>
        <dbReference type="Proteomes" id="UP000563524"/>
    </source>
</evidence>
<keyword evidence="2" id="KW-1185">Reference proteome</keyword>
<dbReference type="EMBL" id="JACHOB010000003">
    <property type="protein sequence ID" value="MBB4659086.1"/>
    <property type="molecule type" value="Genomic_DNA"/>
</dbReference>
<evidence type="ECO:0008006" key="3">
    <source>
        <dbReference type="Google" id="ProtNLM"/>
    </source>
</evidence>
<dbReference type="Proteomes" id="UP000563524">
    <property type="component" value="Unassembled WGS sequence"/>
</dbReference>